<accession>A0ABP7LT76</accession>
<dbReference type="Proteomes" id="UP001501563">
    <property type="component" value="Unassembled WGS sequence"/>
</dbReference>
<evidence type="ECO:0000313" key="2">
    <source>
        <dbReference type="EMBL" id="GAA3907186.1"/>
    </source>
</evidence>
<gene>
    <name evidence="2" type="ORF">GCM10022207_90800</name>
</gene>
<feature type="region of interest" description="Disordered" evidence="1">
    <location>
        <begin position="13"/>
        <end position="33"/>
    </location>
</feature>
<evidence type="ECO:0000256" key="1">
    <source>
        <dbReference type="SAM" id="MobiDB-lite"/>
    </source>
</evidence>
<evidence type="ECO:0000313" key="3">
    <source>
        <dbReference type="Proteomes" id="UP001501563"/>
    </source>
</evidence>
<dbReference type="EMBL" id="BAAAZA010000068">
    <property type="protein sequence ID" value="GAA3907186.1"/>
    <property type="molecule type" value="Genomic_DNA"/>
</dbReference>
<name>A0ABP7LT76_9ACTN</name>
<reference evidence="3" key="1">
    <citation type="journal article" date="2019" name="Int. J. Syst. Evol. Microbiol.">
        <title>The Global Catalogue of Microorganisms (GCM) 10K type strain sequencing project: providing services to taxonomists for standard genome sequencing and annotation.</title>
        <authorList>
            <consortium name="The Broad Institute Genomics Platform"/>
            <consortium name="The Broad Institute Genome Sequencing Center for Infectious Disease"/>
            <person name="Wu L."/>
            <person name="Ma J."/>
        </authorList>
    </citation>
    <scope>NUCLEOTIDE SEQUENCE [LARGE SCALE GENOMIC DNA]</scope>
    <source>
        <strain evidence="3">JCM 16578</strain>
    </source>
</reference>
<sequence>MPITGIVVTQVSDTTRPADSPWPDSRQWGLGERPAFSSGPATLYLSHAPPFCKTPAAPTQVSSSIGAIRAGQHDARTLLKSTPPCAHHEERATHAPLLVEGWGQLRRILPSRSTRWSA</sequence>
<organism evidence="2 3">
    <name type="scientific">Streptomyces lannensis</name>
    <dbReference type="NCBI Taxonomy" id="766498"/>
    <lineage>
        <taxon>Bacteria</taxon>
        <taxon>Bacillati</taxon>
        <taxon>Actinomycetota</taxon>
        <taxon>Actinomycetes</taxon>
        <taxon>Kitasatosporales</taxon>
        <taxon>Streptomycetaceae</taxon>
        <taxon>Streptomyces</taxon>
    </lineage>
</organism>
<proteinExistence type="predicted"/>
<comment type="caution">
    <text evidence="2">The sequence shown here is derived from an EMBL/GenBank/DDBJ whole genome shotgun (WGS) entry which is preliminary data.</text>
</comment>
<protein>
    <submittedName>
        <fullName evidence="2">Uncharacterized protein</fullName>
    </submittedName>
</protein>
<keyword evidence="3" id="KW-1185">Reference proteome</keyword>